<evidence type="ECO:0000313" key="1">
    <source>
        <dbReference type="EMBL" id="AWX44277.1"/>
    </source>
</evidence>
<evidence type="ECO:0000313" key="2">
    <source>
        <dbReference type="Proteomes" id="UP000248536"/>
    </source>
</evidence>
<sequence length="46" mass="5513">MEDNIYFSATKNIPKQENTDRTIKRRIINFLCSFKINEAEYLSKTK</sequence>
<organism evidence="1 2">
    <name type="scientific">Flagellimonas maritima</name>
    <dbReference type="NCBI Taxonomy" id="1383885"/>
    <lineage>
        <taxon>Bacteria</taxon>
        <taxon>Pseudomonadati</taxon>
        <taxon>Bacteroidota</taxon>
        <taxon>Flavobacteriia</taxon>
        <taxon>Flavobacteriales</taxon>
        <taxon>Flavobacteriaceae</taxon>
        <taxon>Flagellimonas</taxon>
    </lineage>
</organism>
<name>A0A2Z4LSN8_9FLAO</name>
<dbReference type="EMBL" id="CP030104">
    <property type="protein sequence ID" value="AWX44277.1"/>
    <property type="molecule type" value="Genomic_DNA"/>
</dbReference>
<dbReference type="KEGG" id="spon:HME9304_01277"/>
<dbReference type="AlphaFoldDB" id="A0A2Z4LSN8"/>
<keyword evidence="2" id="KW-1185">Reference proteome</keyword>
<protein>
    <submittedName>
        <fullName evidence="1">Uncharacterized protein</fullName>
    </submittedName>
</protein>
<accession>A0A2Z4LSN8</accession>
<reference evidence="1 2" key="1">
    <citation type="submission" date="2018-06" db="EMBL/GenBank/DDBJ databases">
        <title>Spongiibacterium sp. HME9304 Genome sequencing and assembly.</title>
        <authorList>
            <person name="Kang H."/>
            <person name="Kim H."/>
            <person name="Joh K."/>
        </authorList>
    </citation>
    <scope>NUCLEOTIDE SEQUENCE [LARGE SCALE GENOMIC DNA]</scope>
    <source>
        <strain evidence="1 2">HME9304</strain>
    </source>
</reference>
<dbReference type="Proteomes" id="UP000248536">
    <property type="component" value="Chromosome"/>
</dbReference>
<proteinExistence type="predicted"/>
<gene>
    <name evidence="1" type="ORF">HME9304_01277</name>
</gene>